<dbReference type="Proteomes" id="UP000324222">
    <property type="component" value="Unassembled WGS sequence"/>
</dbReference>
<dbReference type="AlphaFoldDB" id="A0A5B7K9T2"/>
<reference evidence="1 2" key="1">
    <citation type="submission" date="2019-05" db="EMBL/GenBank/DDBJ databases">
        <title>Another draft genome of Portunus trituberculatus and its Hox gene families provides insights of decapod evolution.</title>
        <authorList>
            <person name="Jeong J.-H."/>
            <person name="Song I."/>
            <person name="Kim S."/>
            <person name="Choi T."/>
            <person name="Kim D."/>
            <person name="Ryu S."/>
            <person name="Kim W."/>
        </authorList>
    </citation>
    <scope>NUCLEOTIDE SEQUENCE [LARGE SCALE GENOMIC DNA]</scope>
    <source>
        <tissue evidence="1">Muscle</tissue>
    </source>
</reference>
<keyword evidence="2" id="KW-1185">Reference proteome</keyword>
<gene>
    <name evidence="1" type="ORF">E2C01_097510</name>
</gene>
<organism evidence="1 2">
    <name type="scientific">Portunus trituberculatus</name>
    <name type="common">Swimming crab</name>
    <name type="synonym">Neptunus trituberculatus</name>
    <dbReference type="NCBI Taxonomy" id="210409"/>
    <lineage>
        <taxon>Eukaryota</taxon>
        <taxon>Metazoa</taxon>
        <taxon>Ecdysozoa</taxon>
        <taxon>Arthropoda</taxon>
        <taxon>Crustacea</taxon>
        <taxon>Multicrustacea</taxon>
        <taxon>Malacostraca</taxon>
        <taxon>Eumalacostraca</taxon>
        <taxon>Eucarida</taxon>
        <taxon>Decapoda</taxon>
        <taxon>Pleocyemata</taxon>
        <taxon>Brachyura</taxon>
        <taxon>Eubrachyura</taxon>
        <taxon>Portunoidea</taxon>
        <taxon>Portunidae</taxon>
        <taxon>Portuninae</taxon>
        <taxon>Portunus</taxon>
    </lineage>
</organism>
<dbReference type="EMBL" id="VSRR010129358">
    <property type="protein sequence ID" value="MPD01958.1"/>
    <property type="molecule type" value="Genomic_DNA"/>
</dbReference>
<protein>
    <submittedName>
        <fullName evidence="1">Uncharacterized protein</fullName>
    </submittedName>
</protein>
<proteinExistence type="predicted"/>
<accession>A0A5B7K9T2</accession>
<sequence length="78" mass="8522">MPRNGQDKTRTATTTTTTSTNMCTKQLLNLLSRVPQMLAKVCVSKSVPTFRLPRPPLKTATATSTASLTKTCLRLPML</sequence>
<name>A0A5B7K9T2_PORTR</name>
<comment type="caution">
    <text evidence="1">The sequence shown here is derived from an EMBL/GenBank/DDBJ whole genome shotgun (WGS) entry which is preliminary data.</text>
</comment>
<evidence type="ECO:0000313" key="2">
    <source>
        <dbReference type="Proteomes" id="UP000324222"/>
    </source>
</evidence>
<evidence type="ECO:0000313" key="1">
    <source>
        <dbReference type="EMBL" id="MPD01958.1"/>
    </source>
</evidence>